<organism evidence="3 4">
    <name type="scientific">Enterococcus saccharolyticus subsp. saccharolyticus ATCC 43076</name>
    <dbReference type="NCBI Taxonomy" id="1139996"/>
    <lineage>
        <taxon>Bacteria</taxon>
        <taxon>Bacillati</taxon>
        <taxon>Bacillota</taxon>
        <taxon>Bacilli</taxon>
        <taxon>Lactobacillales</taxon>
        <taxon>Enterococcaceae</taxon>
        <taxon>Enterococcus</taxon>
    </lineage>
</organism>
<comment type="caution">
    <text evidence="3">The sequence shown here is derived from an EMBL/GenBank/DDBJ whole genome shotgun (WGS) entry which is preliminary data.</text>
</comment>
<dbReference type="InterPro" id="IPR002656">
    <property type="entry name" value="Acyl_transf_3_dom"/>
</dbReference>
<keyword evidence="1" id="KW-0812">Transmembrane</keyword>
<feature type="transmembrane region" description="Helical" evidence="1">
    <location>
        <begin position="136"/>
        <end position="153"/>
    </location>
</feature>
<dbReference type="RefSeq" id="WP_016174359.1">
    <property type="nucleotide sequence ID" value="NZ_KE136389.1"/>
</dbReference>
<dbReference type="GO" id="GO:0016747">
    <property type="term" value="F:acyltransferase activity, transferring groups other than amino-acyl groups"/>
    <property type="evidence" value="ECO:0007669"/>
    <property type="project" value="InterPro"/>
</dbReference>
<feature type="domain" description="Acyltransferase 3" evidence="2">
    <location>
        <begin position="8"/>
        <end position="311"/>
    </location>
</feature>
<dbReference type="STRING" id="41997.RV16_GL000342"/>
<name>S0JSH6_9ENTE</name>
<protein>
    <recommendedName>
        <fullName evidence="2">Acyltransferase 3 domain-containing protein</fullName>
    </recommendedName>
</protein>
<dbReference type="HOGENOM" id="CLU_047004_1_0_9"/>
<dbReference type="InterPro" id="IPR052734">
    <property type="entry name" value="Nod_factor_acetyltransferase"/>
</dbReference>
<feature type="transmembrane region" description="Helical" evidence="1">
    <location>
        <begin position="40"/>
        <end position="59"/>
    </location>
</feature>
<feature type="transmembrane region" description="Helical" evidence="1">
    <location>
        <begin position="12"/>
        <end position="28"/>
    </location>
</feature>
<dbReference type="OrthoDB" id="6623990at2"/>
<feature type="transmembrane region" description="Helical" evidence="1">
    <location>
        <begin position="79"/>
        <end position="96"/>
    </location>
</feature>
<proteinExistence type="predicted"/>
<dbReference type="Pfam" id="PF01757">
    <property type="entry name" value="Acyl_transf_3"/>
    <property type="match status" value="1"/>
</dbReference>
<dbReference type="PANTHER" id="PTHR37312:SF1">
    <property type="entry name" value="MEMBRANE-BOUND ACYLTRANSFERASE YKRP-RELATED"/>
    <property type="match status" value="1"/>
</dbReference>
<dbReference type="AlphaFoldDB" id="S0JSH6"/>
<feature type="transmembrane region" description="Helical" evidence="1">
    <location>
        <begin position="291"/>
        <end position="311"/>
    </location>
</feature>
<sequence>MQIKRRDPFFDNAKFLLMILVVFGHLLQPFIAEAKWSNDLYFTIYTFHMPAFIFISGYFAKSFDYKKGQQIRISFQKFILPYIIFQWLYSLFYWLIGTNDSFSFQLHVPNWSLWFLVSSFFWQISLYFFQKVSPKMGITVSVLLSLLVGYLPFIGRELTLQRTVVFLPFFVMGYYLQKESVERFENMKNRQWLMVIFAAIYGLIHWIGPVNKYIFFGSKPYEDFLNFPEWGAMVRIVTLILGCVGILAFFACVPTKEKFYTSCGKYTMVAYLLHGFIVKGVRGISGDVIPLNGLTLVLIFLVSIALTYLLASKAVGEAYAGIEQWLLGTHRKKADK</sequence>
<dbReference type="Proteomes" id="UP000014136">
    <property type="component" value="Unassembled WGS sequence"/>
</dbReference>
<gene>
    <name evidence="3" type="ORF">OMQ_00552</name>
</gene>
<evidence type="ECO:0000313" key="3">
    <source>
        <dbReference type="EMBL" id="EOT29861.1"/>
    </source>
</evidence>
<dbReference type="EMBL" id="AHYT01000002">
    <property type="protein sequence ID" value="EOT29861.1"/>
    <property type="molecule type" value="Genomic_DNA"/>
</dbReference>
<dbReference type="PANTHER" id="PTHR37312">
    <property type="entry name" value="MEMBRANE-BOUND ACYLTRANSFERASE YKRP-RELATED"/>
    <property type="match status" value="1"/>
</dbReference>
<evidence type="ECO:0000256" key="1">
    <source>
        <dbReference type="SAM" id="Phobius"/>
    </source>
</evidence>
<dbReference type="eggNOG" id="COG3594">
    <property type="taxonomic scope" value="Bacteria"/>
</dbReference>
<feature type="transmembrane region" description="Helical" evidence="1">
    <location>
        <begin position="230"/>
        <end position="254"/>
    </location>
</feature>
<dbReference type="PATRIC" id="fig|1139996.3.peg.544"/>
<keyword evidence="1" id="KW-0472">Membrane</keyword>
<evidence type="ECO:0000259" key="2">
    <source>
        <dbReference type="Pfam" id="PF01757"/>
    </source>
</evidence>
<feature type="transmembrane region" description="Helical" evidence="1">
    <location>
        <begin position="111"/>
        <end position="129"/>
    </location>
</feature>
<reference evidence="3 4" key="1">
    <citation type="submission" date="2013-03" db="EMBL/GenBank/DDBJ databases">
        <title>The Genome Sequence of Enterococcus saccharolyticus ATCC_43076 (Illumina only assembly).</title>
        <authorList>
            <consortium name="The Broad Institute Genomics Platform"/>
            <consortium name="The Broad Institute Genome Sequencing Center for Infectious Disease"/>
            <person name="Earl A."/>
            <person name="Russ C."/>
            <person name="Gilmore M."/>
            <person name="Surin D."/>
            <person name="Walker B."/>
            <person name="Young S."/>
            <person name="Zeng Q."/>
            <person name="Gargeya S."/>
            <person name="Fitzgerald M."/>
            <person name="Haas B."/>
            <person name="Abouelleil A."/>
            <person name="Allen A.W."/>
            <person name="Alvarado L."/>
            <person name="Arachchi H.M."/>
            <person name="Berlin A.M."/>
            <person name="Chapman S.B."/>
            <person name="Gainer-Dewar J."/>
            <person name="Goldberg J."/>
            <person name="Griggs A."/>
            <person name="Gujja S."/>
            <person name="Hansen M."/>
            <person name="Howarth C."/>
            <person name="Imamovic A."/>
            <person name="Ireland A."/>
            <person name="Larimer J."/>
            <person name="McCowan C."/>
            <person name="Murphy C."/>
            <person name="Pearson M."/>
            <person name="Poon T.W."/>
            <person name="Priest M."/>
            <person name="Roberts A."/>
            <person name="Saif S."/>
            <person name="Shea T."/>
            <person name="Sisk P."/>
            <person name="Sykes S."/>
            <person name="Wortman J."/>
            <person name="Nusbaum C."/>
            <person name="Birren B."/>
        </authorList>
    </citation>
    <scope>NUCLEOTIDE SEQUENCE [LARGE SCALE GENOMIC DNA]</scope>
    <source>
        <strain evidence="3 4">ATCC 43076</strain>
    </source>
</reference>
<feature type="transmembrane region" description="Helical" evidence="1">
    <location>
        <begin position="266"/>
        <end position="285"/>
    </location>
</feature>
<accession>S0JSH6</accession>
<keyword evidence="1" id="KW-1133">Transmembrane helix</keyword>
<evidence type="ECO:0000313" key="4">
    <source>
        <dbReference type="Proteomes" id="UP000014136"/>
    </source>
</evidence>
<feature type="transmembrane region" description="Helical" evidence="1">
    <location>
        <begin position="159"/>
        <end position="176"/>
    </location>
</feature>
<keyword evidence="4" id="KW-1185">Reference proteome</keyword>
<feature type="transmembrane region" description="Helical" evidence="1">
    <location>
        <begin position="192"/>
        <end position="210"/>
    </location>
</feature>